<reference evidence="1 2" key="1">
    <citation type="submission" date="2016-10" db="EMBL/GenBank/DDBJ databases">
        <authorList>
            <person name="de Groot N.N."/>
        </authorList>
    </citation>
    <scope>NUCLEOTIDE SEQUENCE [LARGE SCALE GENOMIC DNA]</scope>
    <source>
        <strain evidence="1 2">DSM 44993</strain>
    </source>
</reference>
<dbReference type="Proteomes" id="UP000198582">
    <property type="component" value="Unassembled WGS sequence"/>
</dbReference>
<dbReference type="EMBL" id="FOEF01000002">
    <property type="protein sequence ID" value="SEO88589.1"/>
    <property type="molecule type" value="Genomic_DNA"/>
</dbReference>
<dbReference type="STRING" id="394193.SAMN04489732_102541"/>
<evidence type="ECO:0000313" key="1">
    <source>
        <dbReference type="EMBL" id="SEO88589.1"/>
    </source>
</evidence>
<accession>A0A1H8TBS4</accession>
<dbReference type="AlphaFoldDB" id="A0A1H8TBS4"/>
<evidence type="ECO:0000313" key="2">
    <source>
        <dbReference type="Proteomes" id="UP000198582"/>
    </source>
</evidence>
<dbReference type="SUPFAM" id="SSF101262">
    <property type="entry name" value="Methenyltetrahydrofolate cyclohydrolase-like"/>
    <property type="match status" value="1"/>
</dbReference>
<gene>
    <name evidence="1" type="ORF">SAMN04489732_102541</name>
</gene>
<dbReference type="RefSeq" id="WP_091614215.1">
    <property type="nucleotide sequence ID" value="NZ_FOEF01000002.1"/>
</dbReference>
<protein>
    <submittedName>
        <fullName evidence="1">Formiminotetrahydrofolate cyclodeaminase</fullName>
    </submittedName>
</protein>
<name>A0A1H8TBS4_9PSEU</name>
<organism evidence="1 2">
    <name type="scientific">Amycolatopsis saalfeldensis</name>
    <dbReference type="NCBI Taxonomy" id="394193"/>
    <lineage>
        <taxon>Bacteria</taxon>
        <taxon>Bacillati</taxon>
        <taxon>Actinomycetota</taxon>
        <taxon>Actinomycetes</taxon>
        <taxon>Pseudonocardiales</taxon>
        <taxon>Pseudonocardiaceae</taxon>
        <taxon>Amycolatopsis</taxon>
    </lineage>
</organism>
<proteinExistence type="predicted"/>
<dbReference type="InterPro" id="IPR036178">
    <property type="entry name" value="Formintransfe-cycloase-like_sf"/>
</dbReference>
<dbReference type="GO" id="GO:0003824">
    <property type="term" value="F:catalytic activity"/>
    <property type="evidence" value="ECO:0007669"/>
    <property type="project" value="InterPro"/>
</dbReference>
<keyword evidence="2" id="KW-1185">Reference proteome</keyword>
<dbReference type="Gene3D" id="1.20.120.680">
    <property type="entry name" value="Formiminotetrahydrofolate cyclodeaminase monomer, up-and-down helical bundle"/>
    <property type="match status" value="1"/>
</dbReference>
<sequence length="204" mass="19986">MRDQIMSDFLKNLAAPGPAPSGGAVAALGVAQAAALLARAAGADRELRGEAELLWMHALRLAEKDAHAVGRFAAAGGRVPSGGPEAVAACLPAADVIAAAGEVVALAERLLPGAGPSSAVPSTAVQSGELSPDVAAVAEIARASAMTARVAIESRLGAVPDEAADALRAAVAGVDGLAERAAWVTAAVRAANAPARSPEAARVG</sequence>